<feature type="region of interest" description="Disordered" evidence="1">
    <location>
        <begin position="32"/>
        <end position="65"/>
    </location>
</feature>
<dbReference type="RefSeq" id="WP_171185095.1">
    <property type="nucleotide sequence ID" value="NZ_WTPX01000030.1"/>
</dbReference>
<feature type="signal peptide" evidence="2">
    <location>
        <begin position="1"/>
        <end position="19"/>
    </location>
</feature>
<evidence type="ECO:0000256" key="2">
    <source>
        <dbReference type="SAM" id="SignalP"/>
    </source>
</evidence>
<accession>A0ABX1VBE5</accession>
<feature type="chain" id="PRO_5045382314" evidence="2">
    <location>
        <begin position="20"/>
        <end position="65"/>
    </location>
</feature>
<organism evidence="3 4">
    <name type="scientific">Alienimonas chondri</name>
    <dbReference type="NCBI Taxonomy" id="2681879"/>
    <lineage>
        <taxon>Bacteria</taxon>
        <taxon>Pseudomonadati</taxon>
        <taxon>Planctomycetota</taxon>
        <taxon>Planctomycetia</taxon>
        <taxon>Planctomycetales</taxon>
        <taxon>Planctomycetaceae</taxon>
        <taxon>Alienimonas</taxon>
    </lineage>
</organism>
<proteinExistence type="predicted"/>
<evidence type="ECO:0000313" key="3">
    <source>
        <dbReference type="EMBL" id="NNJ25271.1"/>
    </source>
</evidence>
<dbReference type="Proteomes" id="UP000609651">
    <property type="component" value="Unassembled WGS sequence"/>
</dbReference>
<sequence length="65" mass="6725">MKSPRFLSWKALTPRIAAAVVALSAALLPIGCSGEGESGMVDPGEEGPPELMEAPDNPTQPPPLQ</sequence>
<reference evidence="3 4" key="1">
    <citation type="journal article" date="2020" name="Syst. Appl. Microbiol.">
        <title>Alienimonas chondri sp. nov., a novel planctomycete isolated from the biofilm of the red alga Chondrus crispus.</title>
        <authorList>
            <person name="Vitorino I."/>
            <person name="Albuquerque L."/>
            <person name="Wiegand S."/>
            <person name="Kallscheuer N."/>
            <person name="da Costa M.S."/>
            <person name="Lobo-da-Cunha A."/>
            <person name="Jogler C."/>
            <person name="Lage O.M."/>
        </authorList>
    </citation>
    <scope>NUCLEOTIDE SEQUENCE [LARGE SCALE GENOMIC DNA]</scope>
    <source>
        <strain evidence="3 4">LzC2</strain>
    </source>
</reference>
<evidence type="ECO:0000313" key="4">
    <source>
        <dbReference type="Proteomes" id="UP000609651"/>
    </source>
</evidence>
<keyword evidence="4" id="KW-1185">Reference proteome</keyword>
<name>A0ABX1VBE5_9PLAN</name>
<gene>
    <name evidence="3" type="ORF">LzC2_13390</name>
</gene>
<evidence type="ECO:0000256" key="1">
    <source>
        <dbReference type="SAM" id="MobiDB-lite"/>
    </source>
</evidence>
<comment type="caution">
    <text evidence="3">The sequence shown here is derived from an EMBL/GenBank/DDBJ whole genome shotgun (WGS) entry which is preliminary data.</text>
</comment>
<dbReference type="EMBL" id="WTPX01000030">
    <property type="protein sequence ID" value="NNJ25271.1"/>
    <property type="molecule type" value="Genomic_DNA"/>
</dbReference>
<protein>
    <submittedName>
        <fullName evidence="3">Uncharacterized protein</fullName>
    </submittedName>
</protein>
<keyword evidence="2" id="KW-0732">Signal</keyword>